<dbReference type="InterPro" id="IPR017441">
    <property type="entry name" value="Protein_kinase_ATP_BS"/>
</dbReference>
<evidence type="ECO:0000256" key="2">
    <source>
        <dbReference type="ARBA" id="ARBA00022741"/>
    </source>
</evidence>
<dbReference type="SUPFAM" id="SSF56112">
    <property type="entry name" value="Protein kinase-like (PK-like)"/>
    <property type="match status" value="1"/>
</dbReference>
<evidence type="ECO:0000313" key="10">
    <source>
        <dbReference type="EMBL" id="CAE0268840.1"/>
    </source>
</evidence>
<evidence type="ECO:0000313" key="7">
    <source>
        <dbReference type="EMBL" id="CAE0268837.1"/>
    </source>
</evidence>
<feature type="region of interest" description="Disordered" evidence="5">
    <location>
        <begin position="1"/>
        <end position="58"/>
    </location>
</feature>
<dbReference type="InterPro" id="IPR000719">
    <property type="entry name" value="Prot_kinase_dom"/>
</dbReference>
<proteinExistence type="predicted"/>
<dbReference type="Pfam" id="PF00069">
    <property type="entry name" value="Pkinase"/>
    <property type="match status" value="1"/>
</dbReference>
<dbReference type="PANTHER" id="PTHR24345">
    <property type="entry name" value="SERINE/THREONINE-PROTEIN KINASE PLK"/>
    <property type="match status" value="1"/>
</dbReference>
<evidence type="ECO:0000259" key="6">
    <source>
        <dbReference type="PROSITE" id="PS50011"/>
    </source>
</evidence>
<feature type="compositionally biased region" description="Basic and acidic residues" evidence="5">
    <location>
        <begin position="551"/>
        <end position="564"/>
    </location>
</feature>
<reference evidence="8" key="1">
    <citation type="submission" date="2021-01" db="EMBL/GenBank/DDBJ databases">
        <authorList>
            <person name="Corre E."/>
            <person name="Pelletier E."/>
            <person name="Niang G."/>
            <person name="Scheremetjew M."/>
            <person name="Finn R."/>
            <person name="Kale V."/>
            <person name="Holt S."/>
            <person name="Cochrane G."/>
            <person name="Meng A."/>
            <person name="Brown T."/>
            <person name="Cohen L."/>
        </authorList>
    </citation>
    <scope>NUCLEOTIDE SEQUENCE</scope>
    <source>
        <strain evidence="8">NIES-2562</strain>
    </source>
</reference>
<dbReference type="SMART" id="SM00220">
    <property type="entry name" value="S_TKc"/>
    <property type="match status" value="1"/>
</dbReference>
<dbReference type="Pfam" id="PF07714">
    <property type="entry name" value="PK_Tyr_Ser-Thr"/>
    <property type="match status" value="1"/>
</dbReference>
<evidence type="ECO:0000256" key="3">
    <source>
        <dbReference type="ARBA" id="ARBA00022840"/>
    </source>
</evidence>
<organism evidence="8">
    <name type="scientific">Palpitomonas bilix</name>
    <dbReference type="NCBI Taxonomy" id="652834"/>
    <lineage>
        <taxon>Eukaryota</taxon>
        <taxon>Eukaryota incertae sedis</taxon>
    </lineage>
</organism>
<dbReference type="EMBL" id="HBIB01047431">
    <property type="protein sequence ID" value="CAE0268837.1"/>
    <property type="molecule type" value="Transcribed_RNA"/>
</dbReference>
<dbReference type="PROSITE" id="PS00107">
    <property type="entry name" value="PROTEIN_KINASE_ATP"/>
    <property type="match status" value="1"/>
</dbReference>
<dbReference type="PROSITE" id="PS50011">
    <property type="entry name" value="PROTEIN_KINASE_DOM"/>
    <property type="match status" value="1"/>
</dbReference>
<dbReference type="GO" id="GO:0005634">
    <property type="term" value="C:nucleus"/>
    <property type="evidence" value="ECO:0007669"/>
    <property type="project" value="TreeGrafter"/>
</dbReference>
<feature type="compositionally biased region" description="Polar residues" evidence="5">
    <location>
        <begin position="230"/>
        <end position="240"/>
    </location>
</feature>
<name>A0A7S3LX23_9EUKA</name>
<accession>A0A7S3LX23</accession>
<keyword evidence="3 4" id="KW-0067">ATP-binding</keyword>
<dbReference type="Gene3D" id="1.10.510.10">
    <property type="entry name" value="Transferase(Phosphotransferase) domain 1"/>
    <property type="match status" value="3"/>
</dbReference>
<dbReference type="InterPro" id="IPR011009">
    <property type="entry name" value="Kinase-like_dom_sf"/>
</dbReference>
<keyword evidence="1" id="KW-0808">Transferase</keyword>
<keyword evidence="2 4" id="KW-0547">Nucleotide-binding</keyword>
<sequence>MGCQISSVPVLPGDARISKPVPLSRRELEDFPNTAGKGNEETKETRESSPTFDLPRSATMKSQISTAASVEGADKTSLPHTYATRTAGVRARFQVIPSFDSIGRYYKVKRQVGKGSFGTVKMVEDKSTGRICAAKLTKVDGTADEKRAAVSDLRREVILHSDLHHDNIIRTDCVFTVRSSRSNQNEGFVTVMELAHFGSLQQYMHDYVKLREVERKERKDMERQQRWKAASQTAGTSTYHSDGSEDKEDEGEDEDEESSGDDDSETSQLLMTEDEVKVVIKGVLQGLDYLHSDKKIVHRDLKPDNLFVCLVKPRSCVKAGMIDVPAQVQPGRATEMFLPAPSKKAGTFFEGGGGAQGGERGRRTRRFGSERAQELRKLWSTGHMMAKQVAGKKPMRLPALRSPSKYRESCSNPSDSFTINDVYDLSAPTSGVRRGRGVESLPQRSIGNERRSTLQGSSIEVEGVETVVEKESRERKLCGRCKHRRFSAKTALTVPCVACSDVVVKMGDFGFARSSTHPLKTFLGSYNYMAPEVVIGDRRRTRQLIFDFPYPRKGDDTDEDRPVRDMPPSSELGLRKSVPKEKRVTYTEKVDIWSVGVIMYELLFGTALFSGVSDHEILRKIATHKKVEIPAGVLTDECETLLRACLHRNPFLRPSASRALESSWFELE</sequence>
<dbReference type="InterPro" id="IPR008271">
    <property type="entry name" value="Ser/Thr_kinase_AS"/>
</dbReference>
<evidence type="ECO:0000256" key="5">
    <source>
        <dbReference type="SAM" id="MobiDB-lite"/>
    </source>
</evidence>
<evidence type="ECO:0000256" key="1">
    <source>
        <dbReference type="ARBA" id="ARBA00022527"/>
    </source>
</evidence>
<dbReference type="EMBL" id="HBIB01047433">
    <property type="protein sequence ID" value="CAE0268839.1"/>
    <property type="molecule type" value="Transcribed_RNA"/>
</dbReference>
<feature type="compositionally biased region" description="Basic and acidic residues" evidence="5">
    <location>
        <begin position="38"/>
        <end position="47"/>
    </location>
</feature>
<dbReference type="InterPro" id="IPR001245">
    <property type="entry name" value="Ser-Thr/Tyr_kinase_cat_dom"/>
</dbReference>
<dbReference type="PROSITE" id="PS00108">
    <property type="entry name" value="PROTEIN_KINASE_ST"/>
    <property type="match status" value="1"/>
</dbReference>
<evidence type="ECO:0000313" key="8">
    <source>
        <dbReference type="EMBL" id="CAE0268838.1"/>
    </source>
</evidence>
<feature type="binding site" evidence="4">
    <location>
        <position position="135"/>
    </location>
    <ligand>
        <name>ATP</name>
        <dbReference type="ChEBI" id="CHEBI:30616"/>
    </ligand>
</feature>
<gene>
    <name evidence="7" type="ORF">PBIL07802_LOCUS31188</name>
    <name evidence="8" type="ORF">PBIL07802_LOCUS31189</name>
    <name evidence="9" type="ORF">PBIL07802_LOCUS31190</name>
    <name evidence="10" type="ORF">PBIL07802_LOCUS31191</name>
</gene>
<dbReference type="AlphaFoldDB" id="A0A7S3LX23"/>
<protein>
    <recommendedName>
        <fullName evidence="6">Protein kinase domain-containing protein</fullName>
    </recommendedName>
</protein>
<dbReference type="EMBL" id="HBIB01047434">
    <property type="protein sequence ID" value="CAE0268840.1"/>
    <property type="molecule type" value="Transcribed_RNA"/>
</dbReference>
<feature type="domain" description="Protein kinase" evidence="6">
    <location>
        <begin position="106"/>
        <end position="665"/>
    </location>
</feature>
<feature type="region of interest" description="Disordered" evidence="5">
    <location>
        <begin position="551"/>
        <end position="573"/>
    </location>
</feature>
<feature type="region of interest" description="Disordered" evidence="5">
    <location>
        <begin position="218"/>
        <end position="271"/>
    </location>
</feature>
<dbReference type="GO" id="GO:0004674">
    <property type="term" value="F:protein serine/threonine kinase activity"/>
    <property type="evidence" value="ECO:0007669"/>
    <property type="project" value="UniProtKB-KW"/>
</dbReference>
<keyword evidence="1" id="KW-0418">Kinase</keyword>
<feature type="compositionally biased region" description="Acidic residues" evidence="5">
    <location>
        <begin position="245"/>
        <end position="265"/>
    </location>
</feature>
<dbReference type="EMBL" id="HBIB01047432">
    <property type="protein sequence ID" value="CAE0268838.1"/>
    <property type="molecule type" value="Transcribed_RNA"/>
</dbReference>
<evidence type="ECO:0000256" key="4">
    <source>
        <dbReference type="PROSITE-ProRule" id="PRU10141"/>
    </source>
</evidence>
<dbReference type="GO" id="GO:0005524">
    <property type="term" value="F:ATP binding"/>
    <property type="evidence" value="ECO:0007669"/>
    <property type="project" value="UniProtKB-UniRule"/>
</dbReference>
<keyword evidence="1" id="KW-0723">Serine/threonine-protein kinase</keyword>
<evidence type="ECO:0000313" key="9">
    <source>
        <dbReference type="EMBL" id="CAE0268839.1"/>
    </source>
</evidence>